<reference evidence="2" key="1">
    <citation type="journal article" date="2013" name="Nat. Commun.">
        <title>Whole-genome sequencing of Oryza brachyantha reveals mechanisms underlying Oryza genome evolution.</title>
        <authorList>
            <person name="Chen J."/>
            <person name="Huang Q."/>
            <person name="Gao D."/>
            <person name="Wang J."/>
            <person name="Lang Y."/>
            <person name="Liu T."/>
            <person name="Li B."/>
            <person name="Bai Z."/>
            <person name="Luis Goicoechea J."/>
            <person name="Liang C."/>
            <person name="Chen C."/>
            <person name="Zhang W."/>
            <person name="Sun S."/>
            <person name="Liao Y."/>
            <person name="Zhang X."/>
            <person name="Yang L."/>
            <person name="Song C."/>
            <person name="Wang M."/>
            <person name="Shi J."/>
            <person name="Liu G."/>
            <person name="Liu J."/>
            <person name="Zhou H."/>
            <person name="Zhou W."/>
            <person name="Yu Q."/>
            <person name="An N."/>
            <person name="Chen Y."/>
            <person name="Cai Q."/>
            <person name="Wang B."/>
            <person name="Liu B."/>
            <person name="Min J."/>
            <person name="Huang Y."/>
            <person name="Wu H."/>
            <person name="Li Z."/>
            <person name="Zhang Y."/>
            <person name="Yin Y."/>
            <person name="Song W."/>
            <person name="Jiang J."/>
            <person name="Jackson S.A."/>
            <person name="Wing R.A."/>
            <person name="Wang J."/>
            <person name="Chen M."/>
        </authorList>
    </citation>
    <scope>NUCLEOTIDE SEQUENCE [LARGE SCALE GENOMIC DNA]</scope>
    <source>
        <strain evidence="2">cv. IRGC 101232</strain>
    </source>
</reference>
<dbReference type="EnsemblPlants" id="OB11G27120.1">
    <property type="protein sequence ID" value="OB11G27120.1"/>
    <property type="gene ID" value="OB11G27120"/>
</dbReference>
<evidence type="ECO:0000313" key="2">
    <source>
        <dbReference type="EnsemblPlants" id="OB11G27120.1"/>
    </source>
</evidence>
<sequence length="87" mass="9680">MAAVKSMAYSITTVVMLLLIMSSSSLSCYAARDMSYPGTLQQRHQECRKRCKGHRYCPPENPCCCVKAPPPPLNDVKNETSDVRVTN</sequence>
<proteinExistence type="predicted"/>
<dbReference type="AlphaFoldDB" id="J3NA76"/>
<dbReference type="Gramene" id="OB11G27120.1">
    <property type="protein sequence ID" value="OB11G27120.1"/>
    <property type="gene ID" value="OB11G27120"/>
</dbReference>
<protein>
    <submittedName>
        <fullName evidence="2">Uncharacterized protein</fullName>
    </submittedName>
</protein>
<evidence type="ECO:0000313" key="3">
    <source>
        <dbReference type="Proteomes" id="UP000006038"/>
    </source>
</evidence>
<dbReference type="Proteomes" id="UP000006038">
    <property type="component" value="Chromosome 11"/>
</dbReference>
<dbReference type="PROSITE" id="PS51257">
    <property type="entry name" value="PROKAR_LIPOPROTEIN"/>
    <property type="match status" value="1"/>
</dbReference>
<feature type="signal peptide" evidence="1">
    <location>
        <begin position="1"/>
        <end position="30"/>
    </location>
</feature>
<keyword evidence="3" id="KW-1185">Reference proteome</keyword>
<name>J3NA76_ORYBR</name>
<reference evidence="2" key="2">
    <citation type="submission" date="2013-04" db="UniProtKB">
        <authorList>
            <consortium name="EnsemblPlants"/>
        </authorList>
    </citation>
    <scope>IDENTIFICATION</scope>
</reference>
<evidence type="ECO:0000256" key="1">
    <source>
        <dbReference type="SAM" id="SignalP"/>
    </source>
</evidence>
<keyword evidence="1" id="KW-0732">Signal</keyword>
<organism evidence="2">
    <name type="scientific">Oryza brachyantha</name>
    <name type="common">malo sina</name>
    <dbReference type="NCBI Taxonomy" id="4533"/>
    <lineage>
        <taxon>Eukaryota</taxon>
        <taxon>Viridiplantae</taxon>
        <taxon>Streptophyta</taxon>
        <taxon>Embryophyta</taxon>
        <taxon>Tracheophyta</taxon>
        <taxon>Spermatophyta</taxon>
        <taxon>Magnoliopsida</taxon>
        <taxon>Liliopsida</taxon>
        <taxon>Poales</taxon>
        <taxon>Poaceae</taxon>
        <taxon>BOP clade</taxon>
        <taxon>Oryzoideae</taxon>
        <taxon>Oryzeae</taxon>
        <taxon>Oryzinae</taxon>
        <taxon>Oryza</taxon>
    </lineage>
</organism>
<feature type="chain" id="PRO_5003774527" evidence="1">
    <location>
        <begin position="31"/>
        <end position="87"/>
    </location>
</feature>
<accession>J3NA76</accession>
<dbReference type="HOGENOM" id="CLU_2486977_0_0_1"/>